<gene>
    <name evidence="9" type="ORF">COT98_00150</name>
</gene>
<feature type="transmembrane region" description="Helical" evidence="7">
    <location>
        <begin position="20"/>
        <end position="41"/>
    </location>
</feature>
<dbReference type="PROSITE" id="PS50035">
    <property type="entry name" value="PLD"/>
    <property type="match status" value="1"/>
</dbReference>
<organism evidence="9 10">
    <name type="scientific">Candidatus Falkowbacteria bacterium CG10_big_fil_rev_8_21_14_0_10_39_9</name>
    <dbReference type="NCBI Taxonomy" id="1974566"/>
    <lineage>
        <taxon>Bacteria</taxon>
        <taxon>Candidatus Falkowiibacteriota</taxon>
    </lineage>
</organism>
<dbReference type="EC" id="3.1.4.4" evidence="3"/>
<evidence type="ECO:0000259" key="8">
    <source>
        <dbReference type="PROSITE" id="PS50035"/>
    </source>
</evidence>
<comment type="catalytic activity">
    <reaction evidence="1">
        <text>a 1,2-diacyl-sn-glycero-3-phosphocholine + H2O = a 1,2-diacyl-sn-glycero-3-phosphate + choline + H(+)</text>
        <dbReference type="Rhea" id="RHEA:14445"/>
        <dbReference type="ChEBI" id="CHEBI:15354"/>
        <dbReference type="ChEBI" id="CHEBI:15377"/>
        <dbReference type="ChEBI" id="CHEBI:15378"/>
        <dbReference type="ChEBI" id="CHEBI:57643"/>
        <dbReference type="ChEBI" id="CHEBI:58608"/>
        <dbReference type="EC" id="3.1.4.4"/>
    </reaction>
</comment>
<evidence type="ECO:0000313" key="10">
    <source>
        <dbReference type="Proteomes" id="UP000228900"/>
    </source>
</evidence>
<dbReference type="PANTHER" id="PTHR43856:SF1">
    <property type="entry name" value="MITOCHONDRIAL CARDIOLIPIN HYDROLASE"/>
    <property type="match status" value="1"/>
</dbReference>
<dbReference type="EMBL" id="PFAQ01000003">
    <property type="protein sequence ID" value="PIT95372.1"/>
    <property type="molecule type" value="Genomic_DNA"/>
</dbReference>
<accession>A0A2M6WRJ1</accession>
<dbReference type="SUPFAM" id="SSF56024">
    <property type="entry name" value="Phospholipase D/nuclease"/>
    <property type="match status" value="2"/>
</dbReference>
<dbReference type="GO" id="GO:0004630">
    <property type="term" value="F:phospholipase D activity"/>
    <property type="evidence" value="ECO:0007669"/>
    <property type="project" value="UniProtKB-EC"/>
</dbReference>
<keyword evidence="7" id="KW-0812">Transmembrane</keyword>
<evidence type="ECO:0000256" key="2">
    <source>
        <dbReference type="ARBA" id="ARBA00008664"/>
    </source>
</evidence>
<evidence type="ECO:0000256" key="3">
    <source>
        <dbReference type="ARBA" id="ARBA00012027"/>
    </source>
</evidence>
<comment type="caution">
    <text evidence="9">The sequence shown here is derived from an EMBL/GenBank/DDBJ whole genome shotgun (WGS) entry which is preliminary data.</text>
</comment>
<evidence type="ECO:0000256" key="5">
    <source>
        <dbReference type="ARBA" id="ARBA00022963"/>
    </source>
</evidence>
<proteinExistence type="inferred from homology"/>
<dbReference type="Pfam" id="PF13091">
    <property type="entry name" value="PLDc_2"/>
    <property type="match status" value="2"/>
</dbReference>
<keyword evidence="4" id="KW-0378">Hydrolase</keyword>
<feature type="domain" description="PLD phosphodiesterase" evidence="8">
    <location>
        <begin position="338"/>
        <end position="365"/>
    </location>
</feature>
<keyword evidence="7" id="KW-1133">Transmembrane helix</keyword>
<dbReference type="GO" id="GO:0016891">
    <property type="term" value="F:RNA endonuclease activity producing 5'-phosphomonoesters, hydrolytic mechanism"/>
    <property type="evidence" value="ECO:0007669"/>
    <property type="project" value="TreeGrafter"/>
</dbReference>
<dbReference type="Gene3D" id="3.30.870.10">
    <property type="entry name" value="Endonuclease Chain A"/>
    <property type="match status" value="2"/>
</dbReference>
<dbReference type="InterPro" id="IPR025202">
    <property type="entry name" value="PLD-like_dom"/>
</dbReference>
<keyword evidence="5" id="KW-0442">Lipid degradation</keyword>
<dbReference type="GO" id="GO:0016042">
    <property type="term" value="P:lipid catabolic process"/>
    <property type="evidence" value="ECO:0007669"/>
    <property type="project" value="UniProtKB-KW"/>
</dbReference>
<evidence type="ECO:0000256" key="1">
    <source>
        <dbReference type="ARBA" id="ARBA00000798"/>
    </source>
</evidence>
<dbReference type="PANTHER" id="PTHR43856">
    <property type="entry name" value="CARDIOLIPIN HYDROLASE"/>
    <property type="match status" value="1"/>
</dbReference>
<dbReference type="InterPro" id="IPR001736">
    <property type="entry name" value="PLipase_D/transphosphatidylase"/>
</dbReference>
<evidence type="ECO:0000256" key="6">
    <source>
        <dbReference type="ARBA" id="ARBA00023098"/>
    </source>
</evidence>
<sequence length="397" mass="45142">MSWRKLLRQNNNAGRQWRGVLVPTLALILVLSLLAVFFRYFSRSEAVLIPAKDLEITEPFSGELYFNDQLGGSLFSDQIIAAIDSAKQKIEVAVYSMDNTQIRDALYRAAQRGVAVSLVFSDKREDGINTIFKNQPEGIKKIYIASDPSSMHHKFIILDRGSDQAKLFFGSYNFTYLQEKYDPSFLLKTVRSEIITVFGEEFDRLALGQHGGSKIAGDYNSFAARINYLDGWLEIWFSPQTVTGSLRQRMSQLIKSSTLGIEIMIWNFTDNGLAKELAEAAGRESVKILTDDVNYQAPESAFNLLSIEKTKHHLDNLELLTDAKRNQDLKKFFQINDLNSFLHQHLMLLDNQIVIFGTNNWSAGGFYKNDESVMISSIPSLVSVFKNSFDYNYQKNK</sequence>
<name>A0A2M6WRJ1_9BACT</name>
<dbReference type="GO" id="GO:0006793">
    <property type="term" value="P:phosphorus metabolic process"/>
    <property type="evidence" value="ECO:0007669"/>
    <property type="project" value="UniProtKB-ARBA"/>
</dbReference>
<dbReference type="AlphaFoldDB" id="A0A2M6WRJ1"/>
<keyword evidence="7" id="KW-0472">Membrane</keyword>
<evidence type="ECO:0000256" key="4">
    <source>
        <dbReference type="ARBA" id="ARBA00022801"/>
    </source>
</evidence>
<evidence type="ECO:0000313" key="9">
    <source>
        <dbReference type="EMBL" id="PIT95372.1"/>
    </source>
</evidence>
<dbReference type="InterPro" id="IPR051406">
    <property type="entry name" value="PLD_domain"/>
</dbReference>
<protein>
    <recommendedName>
        <fullName evidence="3">phospholipase D</fullName>
        <ecNumber evidence="3">3.1.4.4</ecNumber>
    </recommendedName>
</protein>
<reference evidence="10" key="1">
    <citation type="submission" date="2017-09" db="EMBL/GenBank/DDBJ databases">
        <title>Depth-based differentiation of microbial function through sediment-hosted aquifers and enrichment of novel symbionts in the deep terrestrial subsurface.</title>
        <authorList>
            <person name="Probst A.J."/>
            <person name="Ladd B."/>
            <person name="Jarett J.K."/>
            <person name="Geller-Mcgrath D.E."/>
            <person name="Sieber C.M.K."/>
            <person name="Emerson J.B."/>
            <person name="Anantharaman K."/>
            <person name="Thomas B.C."/>
            <person name="Malmstrom R."/>
            <person name="Stieglmeier M."/>
            <person name="Klingl A."/>
            <person name="Woyke T."/>
            <person name="Ryan C.M."/>
            <person name="Banfield J.F."/>
        </authorList>
    </citation>
    <scope>NUCLEOTIDE SEQUENCE [LARGE SCALE GENOMIC DNA]</scope>
</reference>
<evidence type="ECO:0000256" key="7">
    <source>
        <dbReference type="SAM" id="Phobius"/>
    </source>
</evidence>
<keyword evidence="6" id="KW-0443">Lipid metabolism</keyword>
<comment type="similarity">
    <text evidence="2">Belongs to the phospholipase D family.</text>
</comment>
<dbReference type="Proteomes" id="UP000228900">
    <property type="component" value="Unassembled WGS sequence"/>
</dbReference>